<evidence type="ECO:0000313" key="3">
    <source>
        <dbReference type="EMBL" id="ABV93196.1"/>
    </source>
</evidence>
<dbReference type="PANTHER" id="PTHR35813:SF1">
    <property type="entry name" value="INNER MEMBRANE PROTEIN YBAN"/>
    <property type="match status" value="1"/>
</dbReference>
<sequence length="165" mass="16896">MTQLTPPFAGAVRPLWAAAGVVSLATGSVGAVLPVLPTTPFMILGAFCFAKGAPRLAQRLEQHGIFGPMIAEWRAHRAIAPRVRVVAHLMMGAALVLSLVAGVSGPVLAVQMTCLLGASAYILSRPSGRPTLSEPGADTAPARSPRPSGASPSGVSAWSVPASRR</sequence>
<keyword evidence="2" id="KW-0472">Membrane</keyword>
<dbReference type="HOGENOM" id="CLU_113299_0_1_5"/>
<evidence type="ECO:0000313" key="4">
    <source>
        <dbReference type="Proteomes" id="UP000006833"/>
    </source>
</evidence>
<keyword evidence="4" id="KW-1185">Reference proteome</keyword>
<dbReference type="GO" id="GO:0005886">
    <property type="term" value="C:plasma membrane"/>
    <property type="evidence" value="ECO:0007669"/>
    <property type="project" value="TreeGrafter"/>
</dbReference>
<dbReference type="STRING" id="398580.Dshi_1454"/>
<feature type="transmembrane region" description="Helical" evidence="2">
    <location>
        <begin position="83"/>
        <end position="101"/>
    </location>
</feature>
<name>A8LJH4_DINSH</name>
<evidence type="ECO:0000256" key="1">
    <source>
        <dbReference type="SAM" id="MobiDB-lite"/>
    </source>
</evidence>
<dbReference type="Proteomes" id="UP000006833">
    <property type="component" value="Chromosome"/>
</dbReference>
<organism evidence="3 4">
    <name type="scientific">Dinoroseobacter shibae (strain DSM 16493 / NCIMB 14021 / DFL 12)</name>
    <dbReference type="NCBI Taxonomy" id="398580"/>
    <lineage>
        <taxon>Bacteria</taxon>
        <taxon>Pseudomonadati</taxon>
        <taxon>Pseudomonadota</taxon>
        <taxon>Alphaproteobacteria</taxon>
        <taxon>Rhodobacterales</taxon>
        <taxon>Roseobacteraceae</taxon>
        <taxon>Dinoroseobacter</taxon>
    </lineage>
</organism>
<dbReference type="OrthoDB" id="9816293at2"/>
<dbReference type="EMBL" id="CP000830">
    <property type="protein sequence ID" value="ABV93196.1"/>
    <property type="molecule type" value="Genomic_DNA"/>
</dbReference>
<dbReference type="PANTHER" id="PTHR35813">
    <property type="entry name" value="INNER MEMBRANE PROTEIN YBAN"/>
    <property type="match status" value="1"/>
</dbReference>
<feature type="transmembrane region" description="Helical" evidence="2">
    <location>
        <begin position="15"/>
        <end position="36"/>
    </location>
</feature>
<dbReference type="RefSeq" id="WP_012178126.1">
    <property type="nucleotide sequence ID" value="NC_009952.1"/>
</dbReference>
<keyword evidence="2" id="KW-0812">Transmembrane</keyword>
<dbReference type="AlphaFoldDB" id="A8LJH4"/>
<protein>
    <recommendedName>
        <fullName evidence="5">DUF454 domain-containing protein</fullName>
    </recommendedName>
</protein>
<dbReference type="eggNOG" id="COG2832">
    <property type="taxonomic scope" value="Bacteria"/>
</dbReference>
<accession>A8LJH4</accession>
<dbReference type="KEGG" id="dsh:Dshi_1454"/>
<evidence type="ECO:0008006" key="5">
    <source>
        <dbReference type="Google" id="ProtNLM"/>
    </source>
</evidence>
<proteinExistence type="predicted"/>
<dbReference type="Pfam" id="PF04304">
    <property type="entry name" value="DUF454"/>
    <property type="match status" value="1"/>
</dbReference>
<feature type="compositionally biased region" description="Low complexity" evidence="1">
    <location>
        <begin position="140"/>
        <end position="165"/>
    </location>
</feature>
<keyword evidence="2" id="KW-1133">Transmembrane helix</keyword>
<dbReference type="InterPro" id="IPR007401">
    <property type="entry name" value="DUF454"/>
</dbReference>
<gene>
    <name evidence="3" type="ordered locus">Dshi_1454</name>
</gene>
<feature type="region of interest" description="Disordered" evidence="1">
    <location>
        <begin position="127"/>
        <end position="165"/>
    </location>
</feature>
<evidence type="ECO:0000256" key="2">
    <source>
        <dbReference type="SAM" id="Phobius"/>
    </source>
</evidence>
<reference evidence="4" key="1">
    <citation type="journal article" date="2010" name="ISME J.">
        <title>The complete genome sequence of the algal symbiont Dinoroseobacter shibae: a hitchhiker's guide to life in the sea.</title>
        <authorList>
            <person name="Wagner-Dobler I."/>
            <person name="Ballhausen B."/>
            <person name="Berger M."/>
            <person name="Brinkhoff T."/>
            <person name="Buchholz I."/>
            <person name="Bunk B."/>
            <person name="Cypionka H."/>
            <person name="Daniel R."/>
            <person name="Drepper T."/>
            <person name="Gerdts G."/>
            <person name="Hahnke S."/>
            <person name="Han C."/>
            <person name="Jahn D."/>
            <person name="Kalhoefer D."/>
            <person name="Kiss H."/>
            <person name="Klenk H.P."/>
            <person name="Kyrpides N."/>
            <person name="Liebl W."/>
            <person name="Liesegang H."/>
            <person name="Meincke L."/>
            <person name="Pati A."/>
            <person name="Petersen J."/>
            <person name="Piekarski T."/>
            <person name="Pommerenke C."/>
            <person name="Pradella S."/>
            <person name="Pukall R."/>
            <person name="Rabus R."/>
            <person name="Stackebrandt E."/>
            <person name="Thole S."/>
            <person name="Thompson L."/>
            <person name="Tielen P."/>
            <person name="Tomasch J."/>
            <person name="von Jan M."/>
            <person name="Wanphrut N."/>
            <person name="Wichels A."/>
            <person name="Zech H."/>
            <person name="Simon M."/>
        </authorList>
    </citation>
    <scope>NUCLEOTIDE SEQUENCE [LARGE SCALE GENOMIC DNA]</scope>
    <source>
        <strain evidence="4">DSM 16493 / NCIMB 14021 / DFL 12</strain>
    </source>
</reference>